<dbReference type="CDD" id="cd04496">
    <property type="entry name" value="SSB_OBF"/>
    <property type="match status" value="1"/>
</dbReference>
<comment type="caution">
    <text evidence="5">The sequence shown here is derived from an EMBL/GenBank/DDBJ whole genome shotgun (WGS) entry which is preliminary data.</text>
</comment>
<sequence length="160" mass="18226">MINQIVMDGYIGKDLELKTTQSLKKYVSFTICQNRYSKIQKCYVGEWHHAVAWNKVAEDLVAKVHKGLKVILAGEQRTRSFIDKNGNKVAYEYIWVNSFDVLTSQNEVSTKAIPQNSNQANDEEPEADRTIVEANKKDKLAEEPFGSQKEVQLTDADLPF</sequence>
<dbReference type="NCBIfam" id="TIGR00621">
    <property type="entry name" value="ssb"/>
    <property type="match status" value="1"/>
</dbReference>
<proteinExistence type="predicted"/>
<protein>
    <recommendedName>
        <fullName evidence="2 3">Single-stranded DNA-binding protein</fullName>
    </recommendedName>
</protein>
<dbReference type="EMBL" id="VUAV01000005">
    <property type="protein sequence ID" value="KAA8813508.1"/>
    <property type="molecule type" value="Genomic_DNA"/>
</dbReference>
<evidence type="ECO:0000313" key="5">
    <source>
        <dbReference type="EMBL" id="KAA8813508.1"/>
    </source>
</evidence>
<dbReference type="PIRSF" id="PIRSF002070">
    <property type="entry name" value="SSB"/>
    <property type="match status" value="1"/>
</dbReference>
<reference evidence="5 6" key="1">
    <citation type="submission" date="2019-09" db="EMBL/GenBank/DDBJ databases">
        <title>Comparative analysis of L. crispatus genomes revealed niche specific adaptation to different host and body sites.</title>
        <authorList>
            <person name="Pan M."/>
            <person name="Hidalgo-Cantabrana C."/>
            <person name="Barrangou R."/>
        </authorList>
    </citation>
    <scope>NUCLEOTIDE SEQUENCE [LARGE SCALE GENOMIC DNA]</scope>
    <source>
        <strain evidence="5 6">NCK2488</strain>
    </source>
</reference>
<dbReference type="Pfam" id="PF00436">
    <property type="entry name" value="SSB"/>
    <property type="match status" value="1"/>
</dbReference>
<dbReference type="Gene3D" id="2.40.50.140">
    <property type="entry name" value="Nucleic acid-binding proteins"/>
    <property type="match status" value="1"/>
</dbReference>
<feature type="region of interest" description="Disordered" evidence="4">
    <location>
        <begin position="110"/>
        <end position="160"/>
    </location>
</feature>
<dbReference type="GO" id="GO:0006260">
    <property type="term" value="P:DNA replication"/>
    <property type="evidence" value="ECO:0007669"/>
    <property type="project" value="InterPro"/>
</dbReference>
<accession>A0A5M9Z8S7</accession>
<evidence type="ECO:0000256" key="4">
    <source>
        <dbReference type="SAM" id="MobiDB-lite"/>
    </source>
</evidence>
<dbReference type="InterPro" id="IPR012340">
    <property type="entry name" value="NA-bd_OB-fold"/>
</dbReference>
<dbReference type="SUPFAM" id="SSF50249">
    <property type="entry name" value="Nucleic acid-binding proteins"/>
    <property type="match status" value="1"/>
</dbReference>
<feature type="compositionally biased region" description="Polar residues" evidence="4">
    <location>
        <begin position="110"/>
        <end position="120"/>
    </location>
</feature>
<gene>
    <name evidence="5" type="primary">ssb</name>
    <name evidence="5" type="ORF">F1C09_01395</name>
</gene>
<dbReference type="InterPro" id="IPR000424">
    <property type="entry name" value="Primosome_PriB/ssb"/>
</dbReference>
<feature type="compositionally biased region" description="Basic and acidic residues" evidence="4">
    <location>
        <begin position="127"/>
        <end position="142"/>
    </location>
</feature>
<dbReference type="InterPro" id="IPR011344">
    <property type="entry name" value="ssDNA-bd"/>
</dbReference>
<name>A0A5M9Z8S7_9LACO</name>
<dbReference type="AlphaFoldDB" id="A0A5M9Z8S7"/>
<dbReference type="GO" id="GO:0003697">
    <property type="term" value="F:single-stranded DNA binding"/>
    <property type="evidence" value="ECO:0007669"/>
    <property type="project" value="InterPro"/>
</dbReference>
<evidence type="ECO:0000313" key="6">
    <source>
        <dbReference type="Proteomes" id="UP000324504"/>
    </source>
</evidence>
<keyword evidence="1 2" id="KW-0238">DNA-binding</keyword>
<evidence type="ECO:0000256" key="1">
    <source>
        <dbReference type="ARBA" id="ARBA00023125"/>
    </source>
</evidence>
<dbReference type="RefSeq" id="WP_057726503.1">
    <property type="nucleotide sequence ID" value="NZ_CP072197.1"/>
</dbReference>
<organism evidence="5 6">
    <name type="scientific">Lactobacillus crispatus</name>
    <dbReference type="NCBI Taxonomy" id="47770"/>
    <lineage>
        <taxon>Bacteria</taxon>
        <taxon>Bacillati</taxon>
        <taxon>Bacillota</taxon>
        <taxon>Bacilli</taxon>
        <taxon>Lactobacillales</taxon>
        <taxon>Lactobacillaceae</taxon>
        <taxon>Lactobacillus</taxon>
    </lineage>
</organism>
<dbReference type="PROSITE" id="PS50935">
    <property type="entry name" value="SSB"/>
    <property type="match status" value="1"/>
</dbReference>
<dbReference type="Proteomes" id="UP000324504">
    <property type="component" value="Unassembled WGS sequence"/>
</dbReference>
<evidence type="ECO:0000256" key="3">
    <source>
        <dbReference type="RuleBase" id="RU000524"/>
    </source>
</evidence>
<evidence type="ECO:0000256" key="2">
    <source>
        <dbReference type="PIRNR" id="PIRNR002070"/>
    </source>
</evidence>